<reference evidence="2 3" key="1">
    <citation type="journal article" date="2009" name="BMC Evol. Biol.">
        <title>Genomic taxonomy of Vibrios.</title>
        <authorList>
            <person name="Thompson C.C."/>
            <person name="Vicente A.C."/>
            <person name="Souza R.C."/>
            <person name="Vasconcelos A.T."/>
            <person name="Vesth T."/>
            <person name="Alves N.Jr."/>
            <person name="Ussery D.W."/>
            <person name="Iida T."/>
            <person name="Thompson F.L."/>
        </authorList>
    </citation>
    <scope>NUCLEOTIDE SEQUENCE [LARGE SCALE GENOMIC DNA]</scope>
    <source>
        <strain evidence="2 3">VM603</strain>
    </source>
</reference>
<evidence type="ECO:0008006" key="4">
    <source>
        <dbReference type="Google" id="ProtNLM"/>
    </source>
</evidence>
<sequence>MSKWTLLTVVLLSLLQIGCGQGGDEKTGDNENGNDGGMISPVLTSFNLSGVSRLVDIAKALTFTWTSASNVTGVRYTVCELNTGKEHNCKALGSVVDALSLTVLVENIVASLSKDYFILANKEREEEASSELNLGLDTVNHMVEYFKPSNTGADDNFGVSLALSGDNKTLVVRAYYEDNGVKGVISNGSEITDVSTVVDSGAVYVFTRNNRGIWHPKCIPQSV</sequence>
<gene>
    <name evidence="2" type="ORF">VMB_11620</name>
</gene>
<feature type="chain" id="PRO_5003038997" description="Lipoprotein" evidence="1">
    <location>
        <begin position="23"/>
        <end position="223"/>
    </location>
</feature>
<accession>D2YCB5</accession>
<dbReference type="EMBL" id="ACYU01000040">
    <property type="protein sequence ID" value="EEW07612.1"/>
    <property type="molecule type" value="Genomic_DNA"/>
</dbReference>
<dbReference type="AlphaFoldDB" id="D2YCB5"/>
<protein>
    <recommendedName>
        <fullName evidence="4">Lipoprotein</fullName>
    </recommendedName>
</protein>
<name>D2YCB5_VIBMI</name>
<evidence type="ECO:0000256" key="1">
    <source>
        <dbReference type="SAM" id="SignalP"/>
    </source>
</evidence>
<comment type="caution">
    <text evidence="2">The sequence shown here is derived from an EMBL/GenBank/DDBJ whole genome shotgun (WGS) entry which is preliminary data.</text>
</comment>
<dbReference type="RefSeq" id="WP_005508564.1">
    <property type="nucleotide sequence ID" value="NZ_ACYU01000040.1"/>
</dbReference>
<keyword evidence="1" id="KW-0732">Signal</keyword>
<organism evidence="2 3">
    <name type="scientific">Vibrio mimicus VM603</name>
    <dbReference type="NCBI Taxonomy" id="671074"/>
    <lineage>
        <taxon>Bacteria</taxon>
        <taxon>Pseudomonadati</taxon>
        <taxon>Pseudomonadota</taxon>
        <taxon>Gammaproteobacteria</taxon>
        <taxon>Vibrionales</taxon>
        <taxon>Vibrionaceae</taxon>
        <taxon>Vibrio</taxon>
    </lineage>
</organism>
<proteinExistence type="predicted"/>
<evidence type="ECO:0000313" key="2">
    <source>
        <dbReference type="EMBL" id="EEW07612.1"/>
    </source>
</evidence>
<evidence type="ECO:0000313" key="3">
    <source>
        <dbReference type="Proteomes" id="UP000004827"/>
    </source>
</evidence>
<feature type="signal peptide" evidence="1">
    <location>
        <begin position="1"/>
        <end position="22"/>
    </location>
</feature>
<dbReference type="Proteomes" id="UP000004827">
    <property type="component" value="Unassembled WGS sequence"/>
</dbReference>